<dbReference type="Gene3D" id="1.50.40.10">
    <property type="entry name" value="Mitochondrial carrier domain"/>
    <property type="match status" value="2"/>
</dbReference>
<dbReference type="InterPro" id="IPR023395">
    <property type="entry name" value="MCP_dom_sf"/>
</dbReference>
<feature type="region of interest" description="Disordered" evidence="11">
    <location>
        <begin position="365"/>
        <end position="403"/>
    </location>
</feature>
<dbReference type="InterPro" id="IPR002067">
    <property type="entry name" value="MCP"/>
</dbReference>
<evidence type="ECO:0000256" key="8">
    <source>
        <dbReference type="ARBA" id="ARBA00023136"/>
    </source>
</evidence>
<dbReference type="SUPFAM" id="SSF103506">
    <property type="entry name" value="Mitochondrial carrier"/>
    <property type="match status" value="1"/>
</dbReference>
<sequence length="456" mass="50112">MDQLFVQLNALASTSGLPFLCDINLRRENAYDRTPRTPDPNLGSFIINKGTISLAHTLPSDVGSTRKGDFWDIRAETMQKLSDEKPTSTWATTMHDMHNEGSSSERLAAQRQDSNPDPKQSSSTSASVPPRTSTIPQAYHSMLAGAGAGLVSSIVTCPLDVVKTRLQAQVSKKGAADYEGVKETISRIWKSAGVRGLYRGLGPTVLGYLPTWGIYFSVYDQIKNSLTPDVPDGTDHWGVHIIAAMTAGATGTIVTNPLWLIRTRFMAQATSADVTERYTNTWIAFRSIYKTEGWRAFYRGLAPSLIGVTHVAVHFPLYEKMKAWAAPEDGGPLNSQRILVCSALSKMVASVITYPHEVLRTRLQIQRRERADQDAQRTATRPSPGTQLSSSVKGDGKHSAGLERTSRGLWQTVSVIAKQDGWRGFYRGISINLVRTVPASAVTMLTYELIMRHLSS</sequence>
<feature type="repeat" description="Solcar" evidence="9">
    <location>
        <begin position="337"/>
        <end position="453"/>
    </location>
</feature>
<comment type="subcellular location">
    <subcellularLocation>
        <location evidence="1">Mitochondrion membrane</location>
        <topology evidence="1">Multi-pass membrane protein</topology>
    </subcellularLocation>
</comment>
<keyword evidence="7" id="KW-0496">Mitochondrion</keyword>
<feature type="transmembrane region" description="Helical" evidence="12">
    <location>
        <begin position="197"/>
        <end position="217"/>
    </location>
</feature>
<dbReference type="PANTHER" id="PTHR45683">
    <property type="entry name" value="MITOCHONDRIAL NICOTINAMIDE ADENINE DINUCLEOTIDE TRANSPORTER 1-RELATED-RELATED"/>
    <property type="match status" value="1"/>
</dbReference>
<feature type="compositionally biased region" description="Basic and acidic residues" evidence="11">
    <location>
        <begin position="394"/>
        <end position="403"/>
    </location>
</feature>
<keyword evidence="5" id="KW-0677">Repeat</keyword>
<feature type="compositionally biased region" description="Basic and acidic residues" evidence="11">
    <location>
        <begin position="366"/>
        <end position="375"/>
    </location>
</feature>
<evidence type="ECO:0000256" key="12">
    <source>
        <dbReference type="SAM" id="Phobius"/>
    </source>
</evidence>
<organism evidence="13 14">
    <name type="scientific">Filobasidium floriforme</name>
    <dbReference type="NCBI Taxonomy" id="5210"/>
    <lineage>
        <taxon>Eukaryota</taxon>
        <taxon>Fungi</taxon>
        <taxon>Dikarya</taxon>
        <taxon>Basidiomycota</taxon>
        <taxon>Agaricomycotina</taxon>
        <taxon>Tremellomycetes</taxon>
        <taxon>Filobasidiales</taxon>
        <taxon>Filobasidiaceae</taxon>
        <taxon>Filobasidium</taxon>
    </lineage>
</organism>
<feature type="compositionally biased region" description="Polar residues" evidence="11">
    <location>
        <begin position="100"/>
        <end position="133"/>
    </location>
</feature>
<dbReference type="OrthoDB" id="10266426at2759"/>
<feature type="transmembrane region" description="Helical" evidence="12">
    <location>
        <begin position="296"/>
        <end position="317"/>
    </location>
</feature>
<gene>
    <name evidence="13" type="ORF">FFLO_06346</name>
</gene>
<comment type="caution">
    <text evidence="13">The sequence shown here is derived from an EMBL/GenBank/DDBJ whole genome shotgun (WGS) entry which is preliminary data.</text>
</comment>
<dbReference type="GO" id="GO:0015215">
    <property type="term" value="F:nucleotide transmembrane transporter activity"/>
    <property type="evidence" value="ECO:0007669"/>
    <property type="project" value="UniProtKB-ARBA"/>
</dbReference>
<feature type="repeat" description="Solcar" evidence="9">
    <location>
        <begin position="136"/>
        <end position="225"/>
    </location>
</feature>
<protein>
    <recommendedName>
        <fullName evidence="15">Mitochondrial carrier</fullName>
    </recommendedName>
</protein>
<name>A0A8K0JGG8_9TREE</name>
<dbReference type="InterPro" id="IPR044712">
    <property type="entry name" value="SLC25A32-like"/>
</dbReference>
<dbReference type="Pfam" id="PF00153">
    <property type="entry name" value="Mito_carr"/>
    <property type="match status" value="3"/>
</dbReference>
<evidence type="ECO:0000256" key="5">
    <source>
        <dbReference type="ARBA" id="ARBA00022737"/>
    </source>
</evidence>
<evidence type="ECO:0000256" key="2">
    <source>
        <dbReference type="ARBA" id="ARBA00006375"/>
    </source>
</evidence>
<feature type="transmembrane region" description="Helical" evidence="12">
    <location>
        <begin position="237"/>
        <end position="261"/>
    </location>
</feature>
<dbReference type="PROSITE" id="PS50920">
    <property type="entry name" value="SOLCAR"/>
    <property type="match status" value="3"/>
</dbReference>
<dbReference type="Proteomes" id="UP000812966">
    <property type="component" value="Unassembled WGS sequence"/>
</dbReference>
<dbReference type="InterPro" id="IPR018108">
    <property type="entry name" value="MCP_transmembrane"/>
</dbReference>
<feature type="region of interest" description="Disordered" evidence="11">
    <location>
        <begin position="94"/>
        <end position="133"/>
    </location>
</feature>
<feature type="compositionally biased region" description="Polar residues" evidence="11">
    <location>
        <begin position="378"/>
        <end position="392"/>
    </location>
</feature>
<evidence type="ECO:0000256" key="11">
    <source>
        <dbReference type="SAM" id="MobiDB-lite"/>
    </source>
</evidence>
<keyword evidence="14" id="KW-1185">Reference proteome</keyword>
<evidence type="ECO:0000313" key="14">
    <source>
        <dbReference type="Proteomes" id="UP000812966"/>
    </source>
</evidence>
<keyword evidence="4 9" id="KW-0812">Transmembrane</keyword>
<evidence type="ECO:0000256" key="3">
    <source>
        <dbReference type="ARBA" id="ARBA00022448"/>
    </source>
</evidence>
<evidence type="ECO:0000256" key="7">
    <source>
        <dbReference type="ARBA" id="ARBA00023128"/>
    </source>
</evidence>
<evidence type="ECO:0000256" key="9">
    <source>
        <dbReference type="PROSITE-ProRule" id="PRU00282"/>
    </source>
</evidence>
<evidence type="ECO:0000256" key="10">
    <source>
        <dbReference type="RuleBase" id="RU000488"/>
    </source>
</evidence>
<dbReference type="EMBL" id="JABELV010000199">
    <property type="protein sequence ID" value="KAG7528202.1"/>
    <property type="molecule type" value="Genomic_DNA"/>
</dbReference>
<feature type="repeat" description="Solcar" evidence="9">
    <location>
        <begin position="235"/>
        <end position="324"/>
    </location>
</feature>
<dbReference type="GO" id="GO:0031966">
    <property type="term" value="C:mitochondrial membrane"/>
    <property type="evidence" value="ECO:0007669"/>
    <property type="project" value="UniProtKB-SubCell"/>
</dbReference>
<keyword evidence="6 12" id="KW-1133">Transmembrane helix</keyword>
<accession>A0A8K0JGG8</accession>
<keyword evidence="8 9" id="KW-0472">Membrane</keyword>
<reference evidence="13" key="1">
    <citation type="submission" date="2020-04" db="EMBL/GenBank/DDBJ databases">
        <title>Analysis of mating type loci in Filobasidium floriforme.</title>
        <authorList>
            <person name="Nowrousian M."/>
        </authorList>
    </citation>
    <scope>NUCLEOTIDE SEQUENCE</scope>
    <source>
        <strain evidence="13">CBS 6242</strain>
    </source>
</reference>
<evidence type="ECO:0000256" key="6">
    <source>
        <dbReference type="ARBA" id="ARBA00022989"/>
    </source>
</evidence>
<keyword evidence="3 10" id="KW-0813">Transport</keyword>
<dbReference type="PRINTS" id="PR00926">
    <property type="entry name" value="MITOCARRIER"/>
</dbReference>
<comment type="similarity">
    <text evidence="2 10">Belongs to the mitochondrial carrier (TC 2.A.29) family.</text>
</comment>
<evidence type="ECO:0000313" key="13">
    <source>
        <dbReference type="EMBL" id="KAG7528202.1"/>
    </source>
</evidence>
<evidence type="ECO:0000256" key="4">
    <source>
        <dbReference type="ARBA" id="ARBA00022692"/>
    </source>
</evidence>
<evidence type="ECO:0000256" key="1">
    <source>
        <dbReference type="ARBA" id="ARBA00004225"/>
    </source>
</evidence>
<proteinExistence type="inferred from homology"/>
<dbReference type="AlphaFoldDB" id="A0A8K0JGG8"/>
<evidence type="ECO:0008006" key="15">
    <source>
        <dbReference type="Google" id="ProtNLM"/>
    </source>
</evidence>